<dbReference type="InterPro" id="IPR006315">
    <property type="entry name" value="OM_autotransptr_brl_dom"/>
</dbReference>
<dbReference type="InterPro" id="IPR051551">
    <property type="entry name" value="Autotransporter_adhesion"/>
</dbReference>
<dbReference type="AlphaFoldDB" id="A0A377BT63"/>
<feature type="domain" description="Autotransporter" evidence="1">
    <location>
        <begin position="1"/>
        <end position="176"/>
    </location>
</feature>
<gene>
    <name evidence="2" type="primary">tibA</name>
    <name evidence="2" type="ORF">NCTC13148_01868</name>
</gene>
<dbReference type="SMART" id="SM00869">
    <property type="entry name" value="Autotransporter"/>
    <property type="match status" value="1"/>
</dbReference>
<name>A0A377BT63_ECOLX</name>
<dbReference type="PANTHER" id="PTHR35037">
    <property type="entry name" value="C-TERMINAL REGION OF AIDA-LIKE PROTEIN"/>
    <property type="match status" value="1"/>
</dbReference>
<dbReference type="InterPro" id="IPR036709">
    <property type="entry name" value="Autotransporte_beta_dom_sf"/>
</dbReference>
<dbReference type="SUPFAM" id="SSF103515">
    <property type="entry name" value="Autotransporter"/>
    <property type="match status" value="1"/>
</dbReference>
<dbReference type="GO" id="GO:0019867">
    <property type="term" value="C:outer membrane"/>
    <property type="evidence" value="ECO:0007669"/>
    <property type="project" value="InterPro"/>
</dbReference>
<organism evidence="2 3">
    <name type="scientific">Escherichia coli</name>
    <dbReference type="NCBI Taxonomy" id="562"/>
    <lineage>
        <taxon>Bacteria</taxon>
        <taxon>Pseudomonadati</taxon>
        <taxon>Pseudomonadota</taxon>
        <taxon>Gammaproteobacteria</taxon>
        <taxon>Enterobacterales</taxon>
        <taxon>Enterobacteriaceae</taxon>
        <taxon>Escherichia</taxon>
    </lineage>
</organism>
<dbReference type="Pfam" id="PF03797">
    <property type="entry name" value="Autotransporter"/>
    <property type="match status" value="1"/>
</dbReference>
<evidence type="ECO:0000313" key="2">
    <source>
        <dbReference type="EMBL" id="STL74785.1"/>
    </source>
</evidence>
<sequence>MTTDAGAGFEQTLTGLTLGIDSRFSREESSTIRGLFFGYSHSDIGFDRGGKGNVDSYTLGAYAGWEHQNGAYVDGVVKVDRFANTIHGKMSNGATAFGDYNSNGAGAHVESGFRWVDGLWSVRPYLAFTGFTTDGQDYTLSNGMRADVGNTRILRAEAGTAVSYHMDLQNGTTQEP</sequence>
<dbReference type="EMBL" id="UGET01000004">
    <property type="protein sequence ID" value="STL74785.1"/>
    <property type="molecule type" value="Genomic_DNA"/>
</dbReference>
<dbReference type="Proteomes" id="UP000254255">
    <property type="component" value="Unassembled WGS sequence"/>
</dbReference>
<proteinExistence type="predicted"/>
<dbReference type="NCBIfam" id="TIGR01414">
    <property type="entry name" value="autotrans_barl"/>
    <property type="match status" value="1"/>
</dbReference>
<evidence type="ECO:0000313" key="3">
    <source>
        <dbReference type="Proteomes" id="UP000254255"/>
    </source>
</evidence>
<reference evidence="2 3" key="1">
    <citation type="submission" date="2018-06" db="EMBL/GenBank/DDBJ databases">
        <authorList>
            <consortium name="Pathogen Informatics"/>
            <person name="Doyle S."/>
        </authorList>
    </citation>
    <scope>NUCLEOTIDE SEQUENCE [LARGE SCALE GENOMIC DNA]</scope>
    <source>
        <strain evidence="2 3">NCTC13148</strain>
    </source>
</reference>
<protein>
    <submittedName>
        <fullName evidence="2">Outer membrane autotransporter</fullName>
    </submittedName>
</protein>
<evidence type="ECO:0000259" key="1">
    <source>
        <dbReference type="PROSITE" id="PS51208"/>
    </source>
</evidence>
<dbReference type="PANTHER" id="PTHR35037:SF7">
    <property type="entry name" value="AUTOTRANSPORTER"/>
    <property type="match status" value="1"/>
</dbReference>
<dbReference type="InterPro" id="IPR005546">
    <property type="entry name" value="Autotransporte_beta"/>
</dbReference>
<dbReference type="PROSITE" id="PS51208">
    <property type="entry name" value="AUTOTRANSPORTER"/>
    <property type="match status" value="1"/>
</dbReference>
<accession>A0A377BT63</accession>
<dbReference type="Gene3D" id="2.40.128.130">
    <property type="entry name" value="Autotransporter beta-domain"/>
    <property type="match status" value="1"/>
</dbReference>